<dbReference type="InterPro" id="IPR015943">
    <property type="entry name" value="WD40/YVTN_repeat-like_dom_sf"/>
</dbReference>
<evidence type="ECO:0000313" key="2">
    <source>
        <dbReference type="Proteomes" id="UP000282674"/>
    </source>
</evidence>
<evidence type="ECO:0000313" key="1">
    <source>
        <dbReference type="EMBL" id="RMI44869.1"/>
    </source>
</evidence>
<keyword evidence="2" id="KW-1185">Reference proteome</keyword>
<dbReference type="AlphaFoldDB" id="A0A3M2M5V2"/>
<comment type="caution">
    <text evidence="1">The sequence shown here is derived from an EMBL/GenBank/DDBJ whole genome shotgun (WGS) entry which is preliminary data.</text>
</comment>
<dbReference type="SUPFAM" id="SSF82171">
    <property type="entry name" value="DPP6 N-terminal domain-like"/>
    <property type="match status" value="1"/>
</dbReference>
<dbReference type="RefSeq" id="WP_122194306.1">
    <property type="nucleotide sequence ID" value="NZ_JBHSKC010000032.1"/>
</dbReference>
<organism evidence="1 2">
    <name type="scientific">Actinomadura harenae</name>
    <dbReference type="NCBI Taxonomy" id="2483351"/>
    <lineage>
        <taxon>Bacteria</taxon>
        <taxon>Bacillati</taxon>
        <taxon>Actinomycetota</taxon>
        <taxon>Actinomycetes</taxon>
        <taxon>Streptosporangiales</taxon>
        <taxon>Thermomonosporaceae</taxon>
        <taxon>Actinomadura</taxon>
    </lineage>
</organism>
<name>A0A3M2M5V2_9ACTN</name>
<dbReference type="InterPro" id="IPR011042">
    <property type="entry name" value="6-blade_b-propeller_TolB-like"/>
</dbReference>
<dbReference type="Gene3D" id="2.130.10.10">
    <property type="entry name" value="YVTN repeat-like/Quinoprotein amine dehydrogenase"/>
    <property type="match status" value="1"/>
</dbReference>
<reference evidence="1 2" key="1">
    <citation type="submission" date="2018-10" db="EMBL/GenBank/DDBJ databases">
        <title>Isolation from soil.</title>
        <authorList>
            <person name="Hu J."/>
        </authorList>
    </citation>
    <scope>NUCLEOTIDE SEQUENCE [LARGE SCALE GENOMIC DNA]</scope>
    <source>
        <strain evidence="1 2">NEAU-Ht49</strain>
    </source>
</reference>
<accession>A0A3M2M5V2</accession>
<dbReference type="Gene3D" id="2.120.10.30">
    <property type="entry name" value="TolB, C-terminal domain"/>
    <property type="match status" value="1"/>
</dbReference>
<evidence type="ECO:0008006" key="3">
    <source>
        <dbReference type="Google" id="ProtNLM"/>
    </source>
</evidence>
<proteinExistence type="predicted"/>
<dbReference type="Proteomes" id="UP000282674">
    <property type="component" value="Unassembled WGS sequence"/>
</dbReference>
<dbReference type="PANTHER" id="PTHR19879:SF9">
    <property type="entry name" value="TRANSCRIPTION INITIATION FACTOR TFIID SUBUNIT 5"/>
    <property type="match status" value="1"/>
</dbReference>
<dbReference type="OrthoDB" id="3795380at2"/>
<sequence length="885" mass="96304">MKITDTTGRAVLNALEAQDWAAFEPERDLLPLRTALNRLERDEGVGAAHRLATERIRERGALLRHPDVHRVEITAQALSPSGRYLAVGDFGGDDYDAGATLQIWEVATGRCVNVIDGIVGGIGWPGYGGTLQWSADETRLAVMYRSNNIGVWDPFGADVEPSETVRLTFNGRPDPFAFAPGGLRAYAMDDDSDTFGSIVGFPGLETTAVPALDHDEEEDYDEDEEVEDDEEGFVLQWPSWSRDEKRLYGGLRDGRLCSIDVASGEVSWIVQGDREHSQSPGVWNRDETRLAYRRGGELVIADAATGQDAAVCADVSPTGAYLSWGTRLAVILPAGHDSDRPRVAIVDPVGRHRHDLDVTVQSMGHDLMVPTWAWAPGGDRAAFLTADGRVEVWSMDDEGAGRVRAFDAPAKATGLLWGVDDVLVVIGPTVLRFMHAGTGEVVGDFTLLRQPPAPRPLLLDGEDHGEEMRPGPNPTFALDERTWAAAFPEGAVIAPPGREDDLTGVLAWAVDHRYAWPVHWGPLDVFPNASAAAAQGDGPLREKLEPFLGLDPDASAPEDGEWPPPGPSTVDDLFRAFHETVVEYGADSLPWTGAALHEAALLQARRGEPDGVRALVEASTGRRRPFTAAEAALVLASEGVPDGARSLLADHAAACEERWAEPVWYPAEQGSQARAAAAVGGAYALLGDQERADRWFRRAREALRDLHDGWDHRLPVVWALLECGREDEALALLDEGTGDPGDTAGVPFVAYLLRKGRVDLASRVLREAEDWFGEWTVMTLLRHHGQADLLREWAERNGLSPDEPDEDADLARRHAEIELIPPAQRQGPIADLLIRAAGRHRIDAVLALLPKLPMPSCDGLSSHERPYAALSALRIVTAGVDHETW</sequence>
<gene>
    <name evidence="1" type="ORF">EBO15_11330</name>
</gene>
<protein>
    <recommendedName>
        <fullName evidence="3">WD40 repeat domain-containing protein</fullName>
    </recommendedName>
</protein>
<dbReference type="EMBL" id="RFFG01000016">
    <property type="protein sequence ID" value="RMI44869.1"/>
    <property type="molecule type" value="Genomic_DNA"/>
</dbReference>
<dbReference type="PANTHER" id="PTHR19879">
    <property type="entry name" value="TRANSCRIPTION INITIATION FACTOR TFIID"/>
    <property type="match status" value="1"/>
</dbReference>